<keyword evidence="3" id="KW-1185">Reference proteome</keyword>
<protein>
    <submittedName>
        <fullName evidence="2">Uncharacterized protein</fullName>
    </submittedName>
</protein>
<dbReference type="SUPFAM" id="SSF53850">
    <property type="entry name" value="Periplasmic binding protein-like II"/>
    <property type="match status" value="1"/>
</dbReference>
<dbReference type="InterPro" id="IPR038404">
    <property type="entry name" value="TRAP_DctP_sf"/>
</dbReference>
<dbReference type="Gene3D" id="3.40.190.170">
    <property type="entry name" value="Bacterial extracellular solute-binding protein, family 7"/>
    <property type="match status" value="1"/>
</dbReference>
<dbReference type="AlphaFoldDB" id="A0A0B4XND3"/>
<dbReference type="Proteomes" id="UP000006764">
    <property type="component" value="Chromosome"/>
</dbReference>
<dbReference type="KEGG" id="apac:S7S_10895"/>
<keyword evidence="1" id="KW-0732">Signal</keyword>
<proteinExistence type="predicted"/>
<dbReference type="InterPro" id="IPR045758">
    <property type="entry name" value="AdeT1/2"/>
</dbReference>
<organism evidence="2 3">
    <name type="scientific">Isoalcanivorax pacificus W11-5</name>
    <dbReference type="NCBI Taxonomy" id="391936"/>
    <lineage>
        <taxon>Bacteria</taxon>
        <taxon>Pseudomonadati</taxon>
        <taxon>Pseudomonadota</taxon>
        <taxon>Gammaproteobacteria</taxon>
        <taxon>Oceanospirillales</taxon>
        <taxon>Alcanivoracaceae</taxon>
        <taxon>Isoalcanivorax</taxon>
    </lineage>
</organism>
<feature type="signal peptide" evidence="1">
    <location>
        <begin position="1"/>
        <end position="26"/>
    </location>
</feature>
<dbReference type="RefSeq" id="WP_008737250.1">
    <property type="nucleotide sequence ID" value="NZ_CP004387.1"/>
</dbReference>
<sequence length="336" mass="37013">MKMLARKLLLAGCCALPLLSAGTAQADKVKICVWDIAGNAGPAMQAMREWQIAAMEWGVDAELLPHTNEGIAAEELKSGQCDATLMTGIRARLFNRYSGTLDSIGSVPDNDHLRILLQVLAHPQSADKMTQGPFTVMGIAPAGAAYIFVNDREINTLAKAAGKKVAVLEYDPTQAQMVAQIGATPVASDITNFSTRFNNGQVDVIGAPLAAYGALELYRGLTPNGAIINYPLMQITLQLVANSNRFSAEAMQKSREYFYNNFDHVLEQLNREASHVDPKWMQDIPEADKQEYEILMQEARVQLREQGHYDAEMLTLQRRIRCRIDGGRSECTNPVE</sequence>
<dbReference type="EMBL" id="CP004387">
    <property type="protein sequence ID" value="AJD48591.1"/>
    <property type="molecule type" value="Genomic_DNA"/>
</dbReference>
<reference evidence="2 3" key="1">
    <citation type="journal article" date="2012" name="J. Bacteriol.">
        <title>Genome sequence of an alkane-degrading bacterium, Alcanivorax pacificus type strain W11-5, isolated from deep sea sediment.</title>
        <authorList>
            <person name="Lai Q."/>
            <person name="Shao Z."/>
        </authorList>
    </citation>
    <scope>NUCLEOTIDE SEQUENCE [LARGE SCALE GENOMIC DNA]</scope>
    <source>
        <strain evidence="2 3">W11-5</strain>
    </source>
</reference>
<feature type="chain" id="PRO_5002099004" evidence="1">
    <location>
        <begin position="27"/>
        <end position="336"/>
    </location>
</feature>
<name>A0A0B4XND3_9GAMM</name>
<dbReference type="STRING" id="391936.S7S_10895"/>
<accession>A0A0B4XND3</accession>
<evidence type="ECO:0000313" key="2">
    <source>
        <dbReference type="EMBL" id="AJD48591.1"/>
    </source>
</evidence>
<dbReference type="HOGENOM" id="CLU_058180_0_0_6"/>
<evidence type="ECO:0000256" key="1">
    <source>
        <dbReference type="SAM" id="SignalP"/>
    </source>
</evidence>
<dbReference type="OrthoDB" id="6075679at2"/>
<dbReference type="Pfam" id="PF19582">
    <property type="entry name" value="AdeT1_2"/>
    <property type="match status" value="1"/>
</dbReference>
<gene>
    <name evidence="2" type="ORF">S7S_10895</name>
</gene>
<evidence type="ECO:0000313" key="3">
    <source>
        <dbReference type="Proteomes" id="UP000006764"/>
    </source>
</evidence>